<dbReference type="CDD" id="cd19410">
    <property type="entry name" value="HK9-like_sensor"/>
    <property type="match status" value="1"/>
</dbReference>
<feature type="transmembrane region" description="Helical" evidence="4">
    <location>
        <begin position="184"/>
        <end position="207"/>
    </location>
</feature>
<accession>A0A4Q5J3P9</accession>
<evidence type="ECO:0000256" key="1">
    <source>
        <dbReference type="ARBA" id="ARBA00022692"/>
    </source>
</evidence>
<dbReference type="AlphaFoldDB" id="A0A4Q5J3P9"/>
<dbReference type="GO" id="GO:0007165">
    <property type="term" value="P:signal transduction"/>
    <property type="evidence" value="ECO:0007669"/>
    <property type="project" value="InterPro"/>
</dbReference>
<sequence>MNRVSLSMRLIALLALLAVVITTVTVVLVLAINRVNDNRMLVASRFQPASVQSRALLVGLVDQETGQRGYVLTGDDAFLDPYREGRRDVARSLASLRKEFPDDAEMLAAIDEVETAAETWQQVGARPEIAARRADEFDVAQELVRVGRGKRAFEEVRVQVAQLQTLIDLRLAAARQEDRENLRLLRLTGVIGVGAVVLIVGLTAYLLRRWALVPLQTLRRRMRAVAGGHLDDEVIVEGPPEIAAVSHDAESMRRRILTELDAARGATEALLQHSPVVAALGSALAGGSPQQVGPVAVSGTVLAAEGVLAGDTWHVLHRPSGSTAALVTDVSGHGPEAGLVAFAFKQRLGALLATDLGLLDAFERAAIWTVRDDERFVTAAVVEVHDDGRLVWVNAGHPAPLVLGGPFAGVRAQLEQTGPIVSSVSSGWTAEEMRLAPGELVLIYTDGVVEARDPEGNELGEQGLVAALSGIVPWTPDAVVLRVGDVVRRFDKGVRRDDVTCVALGYARSDPGTTVP</sequence>
<gene>
    <name evidence="6" type="ORF">ETU37_09725</name>
</gene>
<evidence type="ECO:0000259" key="5">
    <source>
        <dbReference type="PROSITE" id="PS50885"/>
    </source>
</evidence>
<dbReference type="PANTHER" id="PTHR43156:SF2">
    <property type="entry name" value="STAGE II SPORULATION PROTEIN E"/>
    <property type="match status" value="1"/>
</dbReference>
<comment type="caution">
    <text evidence="6">The sequence shown here is derived from an EMBL/GenBank/DDBJ whole genome shotgun (WGS) entry which is preliminary data.</text>
</comment>
<evidence type="ECO:0000256" key="4">
    <source>
        <dbReference type="SAM" id="Phobius"/>
    </source>
</evidence>
<dbReference type="Gene3D" id="3.60.40.10">
    <property type="entry name" value="PPM-type phosphatase domain"/>
    <property type="match status" value="1"/>
</dbReference>
<evidence type="ECO:0000313" key="6">
    <source>
        <dbReference type="EMBL" id="RYU12288.1"/>
    </source>
</evidence>
<dbReference type="GO" id="GO:0016791">
    <property type="term" value="F:phosphatase activity"/>
    <property type="evidence" value="ECO:0007669"/>
    <property type="project" value="TreeGrafter"/>
</dbReference>
<dbReference type="PANTHER" id="PTHR43156">
    <property type="entry name" value="STAGE II SPORULATION PROTEIN E-RELATED"/>
    <property type="match status" value="1"/>
</dbReference>
<reference evidence="6 7" key="1">
    <citation type="submission" date="2019-01" db="EMBL/GenBank/DDBJ databases">
        <title>Nocardioides guangzhouensis sp. nov., an actinobacterium isolated from soil.</title>
        <authorList>
            <person name="Fu Y."/>
            <person name="Cai Y."/>
            <person name="Lin Z."/>
            <person name="Chen P."/>
        </authorList>
    </citation>
    <scope>NUCLEOTIDE SEQUENCE [LARGE SCALE GENOMIC DNA]</scope>
    <source>
        <strain evidence="6 7">NBRC 105384</strain>
    </source>
</reference>
<dbReference type="PROSITE" id="PS50885">
    <property type="entry name" value="HAMP"/>
    <property type="match status" value="1"/>
</dbReference>
<keyword evidence="3 4" id="KW-1133">Transmembrane helix</keyword>
<dbReference type="InterPro" id="IPR036457">
    <property type="entry name" value="PPM-type-like_dom_sf"/>
</dbReference>
<dbReference type="Gene3D" id="6.10.340.10">
    <property type="match status" value="1"/>
</dbReference>
<feature type="transmembrane region" description="Helical" evidence="4">
    <location>
        <begin position="6"/>
        <end position="32"/>
    </location>
</feature>
<dbReference type="InterPro" id="IPR052016">
    <property type="entry name" value="Bact_Sigma-Reg"/>
</dbReference>
<dbReference type="SMART" id="SM00331">
    <property type="entry name" value="PP2C_SIG"/>
    <property type="match status" value="1"/>
</dbReference>
<organism evidence="6 7">
    <name type="scientific">Nocardioides iriomotensis</name>
    <dbReference type="NCBI Taxonomy" id="715784"/>
    <lineage>
        <taxon>Bacteria</taxon>
        <taxon>Bacillati</taxon>
        <taxon>Actinomycetota</taxon>
        <taxon>Actinomycetes</taxon>
        <taxon>Propionibacteriales</taxon>
        <taxon>Nocardioidaceae</taxon>
        <taxon>Nocardioides</taxon>
    </lineage>
</organism>
<dbReference type="InterPro" id="IPR003660">
    <property type="entry name" value="HAMP_dom"/>
</dbReference>
<keyword evidence="7" id="KW-1185">Reference proteome</keyword>
<evidence type="ECO:0000256" key="2">
    <source>
        <dbReference type="ARBA" id="ARBA00022801"/>
    </source>
</evidence>
<dbReference type="EMBL" id="SDPU01000021">
    <property type="protein sequence ID" value="RYU12288.1"/>
    <property type="molecule type" value="Genomic_DNA"/>
</dbReference>
<dbReference type="GO" id="GO:0016020">
    <property type="term" value="C:membrane"/>
    <property type="evidence" value="ECO:0007669"/>
    <property type="project" value="InterPro"/>
</dbReference>
<name>A0A4Q5J3P9_9ACTN</name>
<dbReference type="Pfam" id="PF00672">
    <property type="entry name" value="HAMP"/>
    <property type="match status" value="1"/>
</dbReference>
<dbReference type="Proteomes" id="UP000291189">
    <property type="component" value="Unassembled WGS sequence"/>
</dbReference>
<evidence type="ECO:0000313" key="7">
    <source>
        <dbReference type="Proteomes" id="UP000291189"/>
    </source>
</evidence>
<dbReference type="OrthoDB" id="9808408at2"/>
<dbReference type="RefSeq" id="WP_129987063.1">
    <property type="nucleotide sequence ID" value="NZ_SDPU01000021.1"/>
</dbReference>
<keyword evidence="1 4" id="KW-0812">Transmembrane</keyword>
<evidence type="ECO:0000256" key="3">
    <source>
        <dbReference type="ARBA" id="ARBA00022989"/>
    </source>
</evidence>
<dbReference type="Pfam" id="PF07228">
    <property type="entry name" value="SpoIIE"/>
    <property type="match status" value="1"/>
</dbReference>
<dbReference type="InterPro" id="IPR001932">
    <property type="entry name" value="PPM-type_phosphatase-like_dom"/>
</dbReference>
<dbReference type="Pfam" id="PF05227">
    <property type="entry name" value="CHASE3"/>
    <property type="match status" value="1"/>
</dbReference>
<feature type="domain" description="HAMP" evidence="5">
    <location>
        <begin position="209"/>
        <end position="261"/>
    </location>
</feature>
<dbReference type="CDD" id="cd06225">
    <property type="entry name" value="HAMP"/>
    <property type="match status" value="1"/>
</dbReference>
<keyword evidence="4" id="KW-0472">Membrane</keyword>
<dbReference type="InterPro" id="IPR007891">
    <property type="entry name" value="CHASE3"/>
</dbReference>
<proteinExistence type="predicted"/>
<keyword evidence="2" id="KW-0378">Hydrolase</keyword>
<dbReference type="SUPFAM" id="SSF81606">
    <property type="entry name" value="PP2C-like"/>
    <property type="match status" value="1"/>
</dbReference>
<protein>
    <submittedName>
        <fullName evidence="6">HAMP domain-containing protein</fullName>
    </submittedName>
</protein>
<dbReference type="SMART" id="SM00304">
    <property type="entry name" value="HAMP"/>
    <property type="match status" value="1"/>
</dbReference>